<name>A0ABT3PUE7_9BACT</name>
<feature type="chain" id="PRO_5045681891" evidence="1">
    <location>
        <begin position="18"/>
        <end position="118"/>
    </location>
</feature>
<evidence type="ECO:0000313" key="2">
    <source>
        <dbReference type="EMBL" id="MCW9711467.1"/>
    </source>
</evidence>
<feature type="signal peptide" evidence="1">
    <location>
        <begin position="1"/>
        <end position="17"/>
    </location>
</feature>
<comment type="caution">
    <text evidence="2">The sequence shown here is derived from an EMBL/GenBank/DDBJ whole genome shotgun (WGS) entry which is preliminary data.</text>
</comment>
<keyword evidence="1" id="KW-0732">Signal</keyword>
<organism evidence="2 3">
    <name type="scientific">Fodinibius salicampi</name>
    <dbReference type="NCBI Taxonomy" id="1920655"/>
    <lineage>
        <taxon>Bacteria</taxon>
        <taxon>Pseudomonadati</taxon>
        <taxon>Balneolota</taxon>
        <taxon>Balneolia</taxon>
        <taxon>Balneolales</taxon>
        <taxon>Balneolaceae</taxon>
        <taxon>Fodinibius</taxon>
    </lineage>
</organism>
<dbReference type="Proteomes" id="UP001207337">
    <property type="component" value="Unassembled WGS sequence"/>
</dbReference>
<gene>
    <name evidence="2" type="ORF">LQ318_01005</name>
</gene>
<dbReference type="RefSeq" id="WP_265786706.1">
    <property type="nucleotide sequence ID" value="NZ_BAABRS010000001.1"/>
</dbReference>
<evidence type="ECO:0000256" key="1">
    <source>
        <dbReference type="SAM" id="SignalP"/>
    </source>
</evidence>
<evidence type="ECO:0000313" key="3">
    <source>
        <dbReference type="Proteomes" id="UP001207337"/>
    </source>
</evidence>
<protein>
    <submittedName>
        <fullName evidence="2">Uncharacterized protein</fullName>
    </submittedName>
</protein>
<sequence>MKWALFILIFLPTALQAQEYEVKDRCMGGGTYAMVVEFSDQYYVVETPQYFQHNWVIIDLMGIVHGGTNLLYYANAGGATKSLQVRVLSRRRWKYAGLIGASSVCKQITQGGFRRFSA</sequence>
<reference evidence="2 3" key="1">
    <citation type="submission" date="2021-11" db="EMBL/GenBank/DDBJ databases">
        <title>Aliifidinibius sp. nov., a new bacterium isolated from saline soil.</title>
        <authorList>
            <person name="Galisteo C."/>
            <person name="De La Haba R."/>
            <person name="Sanchez-Porro C."/>
            <person name="Ventosa A."/>
        </authorList>
    </citation>
    <scope>NUCLEOTIDE SEQUENCE [LARGE SCALE GENOMIC DNA]</scope>
    <source>
        <strain evidence="2 3">KACC 190600</strain>
    </source>
</reference>
<keyword evidence="3" id="KW-1185">Reference proteome</keyword>
<accession>A0ABT3PUE7</accession>
<dbReference type="EMBL" id="JAJNDC010000001">
    <property type="protein sequence ID" value="MCW9711467.1"/>
    <property type="molecule type" value="Genomic_DNA"/>
</dbReference>
<proteinExistence type="predicted"/>